<reference evidence="5" key="2">
    <citation type="submission" date="2017-03" db="EMBL/GenBank/DDBJ databases">
        <authorList>
            <person name="Monnet C."/>
        </authorList>
    </citation>
    <scope>NUCLEOTIDE SEQUENCE [LARGE SCALE GENOMIC DNA]</scope>
    <source>
        <strain evidence="5">ATCC 9175</strain>
    </source>
</reference>
<dbReference type="EMBL" id="CP025330">
    <property type="protein sequence ID" value="AZT92569.1"/>
    <property type="molecule type" value="Genomic_DNA"/>
</dbReference>
<sequence length="117" mass="12910">MQRMRLDESNNGSFQVISVTPRVDRDGVQRTDRENVNQWELETLHRPADGGSAQVIKVRVASASEPSIRPMAEVQFKEFEAFFWQMGDRAGVSLSAIQAVPVAGGSQPHTEAKGRGD</sequence>
<dbReference type="Proteomes" id="UP000234525">
    <property type="component" value="Unassembled WGS sequence"/>
</dbReference>
<evidence type="ECO:0000313" key="4">
    <source>
        <dbReference type="Proteomes" id="UP000217881"/>
    </source>
</evidence>
<evidence type="ECO:0000313" key="1">
    <source>
        <dbReference type="EMBL" id="AZT92569.1"/>
    </source>
</evidence>
<organism evidence="2 4">
    <name type="scientific">Brevibacterium aurantiacum</name>
    <dbReference type="NCBI Taxonomy" id="273384"/>
    <lineage>
        <taxon>Bacteria</taxon>
        <taxon>Bacillati</taxon>
        <taxon>Actinomycetota</taxon>
        <taxon>Actinomycetes</taxon>
        <taxon>Micrococcales</taxon>
        <taxon>Brevibacteriaceae</taxon>
        <taxon>Brevibacterium</taxon>
    </lineage>
</organism>
<reference evidence="1 6" key="4">
    <citation type="submission" date="2017-12" db="EMBL/GenBank/DDBJ databases">
        <authorList>
            <person name="Levesque S."/>
        </authorList>
    </citation>
    <scope>NUCLEOTIDE SEQUENCE [LARGE SCALE GENOMIC DNA]</scope>
    <source>
        <strain evidence="1 6">SMQ-1417</strain>
    </source>
</reference>
<keyword evidence="5" id="KW-1185">Reference proteome</keyword>
<evidence type="ECO:0000313" key="5">
    <source>
        <dbReference type="Proteomes" id="UP000234525"/>
    </source>
</evidence>
<dbReference type="EMBL" id="FXZB01000022">
    <property type="protein sequence ID" value="SMX92771.1"/>
    <property type="molecule type" value="Genomic_DNA"/>
</dbReference>
<proteinExistence type="predicted"/>
<evidence type="ECO:0000313" key="6">
    <source>
        <dbReference type="Proteomes" id="UP000283000"/>
    </source>
</evidence>
<reference evidence="3" key="3">
    <citation type="submission" date="2017-03" db="EMBL/GenBank/DDBJ databases">
        <authorList>
            <person name="Afonso C.L."/>
            <person name="Miller P.J."/>
            <person name="Scott M.A."/>
            <person name="Spackman E."/>
            <person name="Goraichik I."/>
            <person name="Dimitrov K.M."/>
            <person name="Suarez D.L."/>
            <person name="Swayne D.E."/>
        </authorList>
    </citation>
    <scope>NUCLEOTIDE SEQUENCE [LARGE SCALE GENOMIC DNA]</scope>
    <source>
        <strain evidence="3">ATCC 9175</strain>
    </source>
</reference>
<evidence type="ECO:0000313" key="3">
    <source>
        <dbReference type="EMBL" id="SMX92771.1"/>
    </source>
</evidence>
<evidence type="ECO:0000313" key="2">
    <source>
        <dbReference type="EMBL" id="PCC53458.1"/>
    </source>
</evidence>
<dbReference type="Proteomes" id="UP000217881">
    <property type="component" value="Unassembled WGS sequence"/>
</dbReference>
<gene>
    <name evidence="3" type="ORF">BAUR9175_02953</name>
    <name evidence="2" type="ORF">CIK59_12135</name>
    <name evidence="1" type="ORF">CXR23_04925</name>
</gene>
<accession>A0A2A3ZPI7</accession>
<protein>
    <submittedName>
        <fullName evidence="2">Uncharacterized protein</fullName>
    </submittedName>
</protein>
<dbReference type="EMBL" id="NRHA01000013">
    <property type="protein sequence ID" value="PCC53458.1"/>
    <property type="molecule type" value="Genomic_DNA"/>
</dbReference>
<dbReference type="Proteomes" id="UP000283000">
    <property type="component" value="Chromosome"/>
</dbReference>
<reference evidence="1 6" key="5">
    <citation type="submission" date="2019-01" db="EMBL/GenBank/DDBJ databases">
        <title>Comparative genomic analysis of Brevibacterium aurantiacum sheds light on its evolution and its adaptation to smear-ripened cheeses.</title>
        <authorList>
            <person name="Moineau S."/>
        </authorList>
    </citation>
    <scope>NUCLEOTIDE SEQUENCE [LARGE SCALE GENOMIC DNA]</scope>
    <source>
        <strain evidence="1 6">SMQ-1417</strain>
    </source>
</reference>
<accession>A0A2H1JZ68</accession>
<reference evidence="2 4" key="1">
    <citation type="journal article" date="2017" name="Elife">
        <title>Extensive horizontal gene transfer in cheese-associated bacteria.</title>
        <authorList>
            <person name="Bonham K.S."/>
            <person name="Wolfe B.E."/>
            <person name="Dutton R.J."/>
        </authorList>
    </citation>
    <scope>NUCLEOTIDE SEQUENCE [LARGE SCALE GENOMIC DNA]</scope>
    <source>
        <strain evidence="2 4">738_8</strain>
    </source>
</reference>
<name>A0A2A3ZPI7_BREAU</name>
<dbReference type="AlphaFoldDB" id="A0A2A3ZPI7"/>